<name>A0A1Y1HTN5_KLENI</name>
<dbReference type="EMBL" id="DF237023">
    <property type="protein sequence ID" value="GAQ81202.1"/>
    <property type="molecule type" value="Genomic_DNA"/>
</dbReference>
<feature type="signal peptide" evidence="3">
    <location>
        <begin position="1"/>
        <end position="22"/>
    </location>
</feature>
<evidence type="ECO:0000313" key="5">
    <source>
        <dbReference type="Proteomes" id="UP000054558"/>
    </source>
</evidence>
<evidence type="ECO:0000313" key="4">
    <source>
        <dbReference type="EMBL" id="GAQ81202.1"/>
    </source>
</evidence>
<organism evidence="4 5">
    <name type="scientific">Klebsormidium nitens</name>
    <name type="common">Green alga</name>
    <name type="synonym">Ulothrix nitens</name>
    <dbReference type="NCBI Taxonomy" id="105231"/>
    <lineage>
        <taxon>Eukaryota</taxon>
        <taxon>Viridiplantae</taxon>
        <taxon>Streptophyta</taxon>
        <taxon>Klebsormidiophyceae</taxon>
        <taxon>Klebsormidiales</taxon>
        <taxon>Klebsormidiaceae</taxon>
        <taxon>Klebsormidium</taxon>
    </lineage>
</organism>
<keyword evidence="2" id="KW-1133">Transmembrane helix</keyword>
<dbReference type="Proteomes" id="UP000054558">
    <property type="component" value="Unassembled WGS sequence"/>
</dbReference>
<protein>
    <submittedName>
        <fullName evidence="4">Uncharacterized protein</fullName>
    </submittedName>
</protein>
<evidence type="ECO:0000256" key="3">
    <source>
        <dbReference type="SAM" id="SignalP"/>
    </source>
</evidence>
<evidence type="ECO:0000256" key="1">
    <source>
        <dbReference type="SAM" id="MobiDB-lite"/>
    </source>
</evidence>
<sequence length="309" mass="33896">MAAPLFCSFVLMLVFILAGARAASASCGASEKILEGTVRTDNAGVQTEPLMDSFILPEPALVNDFLRNHSTFKNPLLPSSPPLQLIKCEVYLALLGREGLFNFYAAEHSGGCRVPPPVLPLPESSYSAYGKFWFVQLRRSLTSWRVLLIIAATHGVIHLLSYPYYDTVGSSGKKSRNGENGTQSRQAKRLNDDDKQAILIASILFGLLLAFVVWIQALVPQPLQLPDPSISINPFLHVSSNTSLSLHRCTVPWPGISSEHFLFDFYIGLPSTMCDRILATQVIYPDYVTKGPPNLVGTHILVCSKSVVH</sequence>
<reference evidence="4 5" key="1">
    <citation type="journal article" date="2014" name="Nat. Commun.">
        <title>Klebsormidium flaccidum genome reveals primary factors for plant terrestrial adaptation.</title>
        <authorList>
            <person name="Hori K."/>
            <person name="Maruyama F."/>
            <person name="Fujisawa T."/>
            <person name="Togashi T."/>
            <person name="Yamamoto N."/>
            <person name="Seo M."/>
            <person name="Sato S."/>
            <person name="Yamada T."/>
            <person name="Mori H."/>
            <person name="Tajima N."/>
            <person name="Moriyama T."/>
            <person name="Ikeuchi M."/>
            <person name="Watanabe M."/>
            <person name="Wada H."/>
            <person name="Kobayashi K."/>
            <person name="Saito M."/>
            <person name="Masuda T."/>
            <person name="Sasaki-Sekimoto Y."/>
            <person name="Mashiguchi K."/>
            <person name="Awai K."/>
            <person name="Shimojima M."/>
            <person name="Masuda S."/>
            <person name="Iwai M."/>
            <person name="Nobusawa T."/>
            <person name="Narise T."/>
            <person name="Kondo S."/>
            <person name="Saito H."/>
            <person name="Sato R."/>
            <person name="Murakawa M."/>
            <person name="Ihara Y."/>
            <person name="Oshima-Yamada Y."/>
            <person name="Ohtaka K."/>
            <person name="Satoh M."/>
            <person name="Sonobe K."/>
            <person name="Ishii M."/>
            <person name="Ohtani R."/>
            <person name="Kanamori-Sato M."/>
            <person name="Honoki R."/>
            <person name="Miyazaki D."/>
            <person name="Mochizuki H."/>
            <person name="Umetsu J."/>
            <person name="Higashi K."/>
            <person name="Shibata D."/>
            <person name="Kamiya Y."/>
            <person name="Sato N."/>
            <person name="Nakamura Y."/>
            <person name="Tabata S."/>
            <person name="Ida S."/>
            <person name="Kurokawa K."/>
            <person name="Ohta H."/>
        </authorList>
    </citation>
    <scope>NUCLEOTIDE SEQUENCE [LARGE SCALE GENOMIC DNA]</scope>
    <source>
        <strain evidence="4 5">NIES-2285</strain>
    </source>
</reference>
<keyword evidence="3" id="KW-0732">Signal</keyword>
<dbReference type="AlphaFoldDB" id="A0A1Y1HTN5"/>
<keyword evidence="2" id="KW-0812">Transmembrane</keyword>
<accession>A0A1Y1HTN5</accession>
<feature type="transmembrane region" description="Helical" evidence="2">
    <location>
        <begin position="144"/>
        <end position="165"/>
    </location>
</feature>
<evidence type="ECO:0000256" key="2">
    <source>
        <dbReference type="SAM" id="Phobius"/>
    </source>
</evidence>
<feature type="compositionally biased region" description="Polar residues" evidence="1">
    <location>
        <begin position="169"/>
        <end position="185"/>
    </location>
</feature>
<keyword evidence="5" id="KW-1185">Reference proteome</keyword>
<keyword evidence="2" id="KW-0472">Membrane</keyword>
<proteinExistence type="predicted"/>
<feature type="chain" id="PRO_5012237241" evidence="3">
    <location>
        <begin position="23"/>
        <end position="309"/>
    </location>
</feature>
<feature type="region of interest" description="Disordered" evidence="1">
    <location>
        <begin position="169"/>
        <end position="189"/>
    </location>
</feature>
<gene>
    <name evidence="4" type="ORF">KFL_000740030</name>
</gene>
<feature type="transmembrane region" description="Helical" evidence="2">
    <location>
        <begin position="197"/>
        <end position="219"/>
    </location>
</feature>